<reference evidence="3" key="1">
    <citation type="submission" date="2016-06" db="EMBL/GenBank/DDBJ databases">
        <authorList>
            <person name="Berg J.A."/>
            <person name="Grossarth S.E."/>
            <person name="Jarvis T.M."/>
            <person name="Merrill B.D."/>
            <person name="Breakwell D.P."/>
            <person name="Hope S."/>
            <person name="Grose J.H."/>
        </authorList>
    </citation>
    <scope>NUCLEOTIDE SEQUENCE [LARGE SCALE GENOMIC DNA]</scope>
</reference>
<evidence type="ECO:0000256" key="1">
    <source>
        <dbReference type="SAM" id="Phobius"/>
    </source>
</evidence>
<keyword evidence="1" id="KW-1133">Transmembrane helix</keyword>
<dbReference type="Proteomes" id="UP000203302">
    <property type="component" value="Segment"/>
</dbReference>
<dbReference type="OrthoDB" id="40792at10239"/>
<proteinExistence type="predicted"/>
<name>A0A1B2IDH4_9CAUD</name>
<evidence type="ECO:0000313" key="2">
    <source>
        <dbReference type="EMBL" id="ANZ49292.1"/>
    </source>
</evidence>
<keyword evidence="1" id="KW-0812">Transmembrane</keyword>
<dbReference type="KEGG" id="vg:29069332"/>
<gene>
    <name evidence="2" type="ORF">HUXLEY_210</name>
</gene>
<protein>
    <submittedName>
        <fullName evidence="2">Uncharacterized protein</fullName>
    </submittedName>
</protein>
<organism evidence="2 3">
    <name type="scientific">Erwinia phage vB_EamM_Huxley</name>
    <dbReference type="NCBI Taxonomy" id="1883373"/>
    <lineage>
        <taxon>Viruses</taxon>
        <taxon>Duplodnaviria</taxon>
        <taxon>Heunggongvirae</taxon>
        <taxon>Uroviricota</taxon>
        <taxon>Caudoviricetes</taxon>
        <taxon>Chimalliviridae</taxon>
        <taxon>Machinavirus</taxon>
        <taxon>Machinavirus machina</taxon>
    </lineage>
</organism>
<feature type="transmembrane region" description="Helical" evidence="1">
    <location>
        <begin position="42"/>
        <end position="63"/>
    </location>
</feature>
<sequence length="162" mass="19198">MFARYQRWGHNDPYAYFMLNALVVCTLFYAYGVFVLNQDPAGAFLFVYIGMWVFCCSIMAILYRLTMVEYWVDHSGYTLEELNWLQRLAAEEVRGLYKTADWMDLRNAAKRVQRELPNFDMDYAIMAIIWAQGKRNKPVRVCEDATDFIAFNPKIWHIVNYV</sequence>
<dbReference type="GeneID" id="29069332"/>
<dbReference type="EMBL" id="KX397368">
    <property type="protein sequence ID" value="ANZ49292.1"/>
    <property type="molecule type" value="Genomic_DNA"/>
</dbReference>
<feature type="transmembrane region" description="Helical" evidence="1">
    <location>
        <begin position="14"/>
        <end position="36"/>
    </location>
</feature>
<accession>A0A1B2IDH4</accession>
<dbReference type="RefSeq" id="YP_009293178.1">
    <property type="nucleotide sequence ID" value="NC_031127.1"/>
</dbReference>
<keyword evidence="1" id="KW-0472">Membrane</keyword>
<evidence type="ECO:0000313" key="3">
    <source>
        <dbReference type="Proteomes" id="UP000203302"/>
    </source>
</evidence>